<dbReference type="PROSITE" id="PS00018">
    <property type="entry name" value="EF_HAND_1"/>
    <property type="match status" value="2"/>
</dbReference>
<dbReference type="EMBL" id="JAOPGA020001391">
    <property type="protein sequence ID" value="KAL0488009.1"/>
    <property type="molecule type" value="Genomic_DNA"/>
</dbReference>
<keyword evidence="5" id="KW-0106">Calcium</keyword>
<accession>A0AAW2ZH46</accession>
<gene>
    <name evidence="8" type="ORF">AKO1_008850</name>
</gene>
<dbReference type="InterPro" id="IPR011992">
    <property type="entry name" value="EF-hand-dom_pair"/>
</dbReference>
<organism evidence="8 9">
    <name type="scientific">Acrasis kona</name>
    <dbReference type="NCBI Taxonomy" id="1008807"/>
    <lineage>
        <taxon>Eukaryota</taxon>
        <taxon>Discoba</taxon>
        <taxon>Heterolobosea</taxon>
        <taxon>Tetramitia</taxon>
        <taxon>Eutetramitia</taxon>
        <taxon>Acrasidae</taxon>
        <taxon>Acrasis</taxon>
    </lineage>
</organism>
<keyword evidence="6" id="KW-0449">Lipoprotein</keyword>
<keyword evidence="9" id="KW-1185">Reference proteome</keyword>
<feature type="domain" description="EF-hand" evidence="7">
    <location>
        <begin position="112"/>
        <end position="147"/>
    </location>
</feature>
<evidence type="ECO:0000259" key="7">
    <source>
        <dbReference type="PROSITE" id="PS50222"/>
    </source>
</evidence>
<dbReference type="InterPro" id="IPR018247">
    <property type="entry name" value="EF_Hand_1_Ca_BS"/>
</dbReference>
<comment type="caution">
    <text evidence="8">The sequence shown here is derived from an EMBL/GenBank/DDBJ whole genome shotgun (WGS) entry which is preliminary data.</text>
</comment>
<dbReference type="SUPFAM" id="SSF47473">
    <property type="entry name" value="EF-hand"/>
    <property type="match status" value="1"/>
</dbReference>
<protein>
    <submittedName>
        <fullName evidence="8">Kv channel-interacting protein</fullName>
    </submittedName>
</protein>
<feature type="domain" description="EF-hand" evidence="7">
    <location>
        <begin position="200"/>
        <end position="235"/>
    </location>
</feature>
<dbReference type="PANTHER" id="PTHR23055:SF178">
    <property type="entry name" value="NEUROCALCIN HOMOLOG"/>
    <property type="match status" value="1"/>
</dbReference>
<name>A0AAW2ZH46_9EUKA</name>
<dbReference type="SMART" id="SM00054">
    <property type="entry name" value="EFh"/>
    <property type="match status" value="3"/>
</dbReference>
<dbReference type="Gene3D" id="1.10.238.10">
    <property type="entry name" value="EF-hand"/>
    <property type="match status" value="1"/>
</dbReference>
<evidence type="ECO:0000256" key="4">
    <source>
        <dbReference type="ARBA" id="ARBA00022737"/>
    </source>
</evidence>
<comment type="similarity">
    <text evidence="1">Belongs to the recoverin family.</text>
</comment>
<evidence type="ECO:0000256" key="3">
    <source>
        <dbReference type="ARBA" id="ARBA00022723"/>
    </source>
</evidence>
<reference evidence="8 9" key="1">
    <citation type="submission" date="2024-03" db="EMBL/GenBank/DDBJ databases">
        <title>The Acrasis kona genome and developmental transcriptomes reveal deep origins of eukaryotic multicellular pathways.</title>
        <authorList>
            <person name="Sheikh S."/>
            <person name="Fu C.-J."/>
            <person name="Brown M.W."/>
            <person name="Baldauf S.L."/>
        </authorList>
    </citation>
    <scope>NUCLEOTIDE SEQUENCE [LARGE SCALE GENOMIC DNA]</scope>
    <source>
        <strain evidence="8 9">ATCC MYA-3509</strain>
    </source>
</reference>
<keyword evidence="3" id="KW-0479">Metal-binding</keyword>
<dbReference type="GO" id="GO:0005509">
    <property type="term" value="F:calcium ion binding"/>
    <property type="evidence" value="ECO:0007669"/>
    <property type="project" value="InterPro"/>
</dbReference>
<dbReference type="Proteomes" id="UP001431209">
    <property type="component" value="Unassembled WGS sequence"/>
</dbReference>
<dbReference type="Pfam" id="PF13499">
    <property type="entry name" value="EF-hand_7"/>
    <property type="match status" value="1"/>
</dbReference>
<evidence type="ECO:0000256" key="6">
    <source>
        <dbReference type="ARBA" id="ARBA00023288"/>
    </source>
</evidence>
<evidence type="ECO:0000256" key="5">
    <source>
        <dbReference type="ARBA" id="ARBA00022837"/>
    </source>
</evidence>
<dbReference type="InterPro" id="IPR028846">
    <property type="entry name" value="Recoverin"/>
</dbReference>
<dbReference type="AlphaFoldDB" id="A0AAW2ZH46"/>
<keyword evidence="4" id="KW-0677">Repeat</keyword>
<dbReference type="InterPro" id="IPR002048">
    <property type="entry name" value="EF_hand_dom"/>
</dbReference>
<evidence type="ECO:0000313" key="8">
    <source>
        <dbReference type="EMBL" id="KAL0488009.1"/>
    </source>
</evidence>
<evidence type="ECO:0000256" key="2">
    <source>
        <dbReference type="ARBA" id="ARBA00022707"/>
    </source>
</evidence>
<sequence>MGGACSTAVLESNPQPVIECEAKPALLSASSEALIAQYKRRRSTIKLAKSSSQQNDDINRMMNRIVVTDSKKLTEDELKEVLEFLRNCDNRNKGITKHYFLVGIERVIKERYDAFFFEKIYNAFDVDGSGDVDLMEISAGLSHLLRGSTTDMVRMVYDLFDVNNSGGQVKQEEMVDFFKKFAMGQAKMSGYEYTSHRARVLEDHLTVIFKATDLDNNGSLDFEEFMKAVSDVDHPLGMLLLDISGNNVGEEKRNH</sequence>
<dbReference type="PROSITE" id="PS50222">
    <property type="entry name" value="EF_HAND_2"/>
    <property type="match status" value="2"/>
</dbReference>
<evidence type="ECO:0000256" key="1">
    <source>
        <dbReference type="ARBA" id="ARBA00006049"/>
    </source>
</evidence>
<evidence type="ECO:0000313" key="9">
    <source>
        <dbReference type="Proteomes" id="UP001431209"/>
    </source>
</evidence>
<keyword evidence="2" id="KW-0519">Myristate</keyword>
<proteinExistence type="inferred from homology"/>
<dbReference type="PANTHER" id="PTHR23055">
    <property type="entry name" value="CALCIUM BINDING PROTEINS"/>
    <property type="match status" value="1"/>
</dbReference>